<protein>
    <submittedName>
        <fullName evidence="1">SUKH-4 family immunity protein</fullName>
    </submittedName>
</protein>
<name>A0AA49GMH5_9BACT</name>
<gene>
    <name evidence="1" type="ORF">K4G66_21405</name>
</gene>
<reference evidence="1" key="1">
    <citation type="journal article" date="2023" name="Comput. Struct. Biotechnol. J.">
        <title>Discovery of a novel marine Bacteroidetes with a rich repertoire of carbohydrate-active enzymes.</title>
        <authorList>
            <person name="Chen B."/>
            <person name="Liu G."/>
            <person name="Chen Q."/>
            <person name="Wang H."/>
            <person name="Liu L."/>
            <person name="Tang K."/>
        </authorList>
    </citation>
    <scope>NUCLEOTIDE SEQUENCE</scope>
    <source>
        <strain evidence="1">TK19036</strain>
    </source>
</reference>
<dbReference type="InterPro" id="IPR025851">
    <property type="entry name" value="SUKH-4"/>
</dbReference>
<organism evidence="1">
    <name type="scientific">Roseihalotalea indica</name>
    <dbReference type="NCBI Taxonomy" id="2867963"/>
    <lineage>
        <taxon>Bacteria</taxon>
        <taxon>Pseudomonadati</taxon>
        <taxon>Bacteroidota</taxon>
        <taxon>Cytophagia</taxon>
        <taxon>Cytophagales</taxon>
        <taxon>Catalimonadaceae</taxon>
        <taxon>Roseihalotalea</taxon>
    </lineage>
</organism>
<dbReference type="Pfam" id="PF14435">
    <property type="entry name" value="SUKH-4"/>
    <property type="match status" value="1"/>
</dbReference>
<dbReference type="EMBL" id="CP120682">
    <property type="protein sequence ID" value="WKN34936.1"/>
    <property type="molecule type" value="Genomic_DNA"/>
</dbReference>
<accession>A0AA49GMH5</accession>
<dbReference type="AlphaFoldDB" id="A0AA49GMH5"/>
<reference evidence="1" key="2">
    <citation type="journal article" date="2024" name="Antonie Van Leeuwenhoek">
        <title>Roseihalotalea indica gen. nov., sp. nov., a halophilic Bacteroidetes from mesopelagic Southwest Indian Ocean with higher carbohydrate metabolic potential.</title>
        <authorList>
            <person name="Chen B."/>
            <person name="Zhang M."/>
            <person name="Lin D."/>
            <person name="Ye J."/>
            <person name="Tang K."/>
        </authorList>
    </citation>
    <scope>NUCLEOTIDE SEQUENCE</scope>
    <source>
        <strain evidence="1">TK19036</strain>
    </source>
</reference>
<sequence length="234" mass="27341">MKRIWKLFALSTKIDIWNNKRQQRRAVRCICPLGTSERMKPEEFKKIWTDLEESLNTININRLRGLGLSKLTIDFLTSTGLPDSAAPFLSFAKDSDDIYEGVQKLTMIYDFLESEFEKYVVIGSCSDGDPIVVNTEKNDRIEYLDHEDYFTSRPFNSDVITMAGCLVAYRNFVSIIQNENGEDAFMNSDFTDEQFEKLKMDLMIADSKIMEHNCFWTEQLEMNIELREDNRDEK</sequence>
<proteinExistence type="predicted"/>
<evidence type="ECO:0000313" key="1">
    <source>
        <dbReference type="EMBL" id="WKN34936.1"/>
    </source>
</evidence>